<dbReference type="AlphaFoldDB" id="A0AAD5TU86"/>
<sequence>MRISSVLAVCAATLAGSAAALPWGPLTSAEDMAYFQGLPTAKCQWIAGQTVTFAFKWRRKPLLSWWKAVHFELDGAWLSSLGNPDLSDVTVSSPDANGWQNVTGTLPEHRILRSSDDYTLRAEYDITGVNIFETPKIYVTDTDAGCPAPAPIPAAAPVPASNEANDQDLNGTGA</sequence>
<feature type="signal peptide" evidence="2">
    <location>
        <begin position="1"/>
        <end position="20"/>
    </location>
</feature>
<keyword evidence="4" id="KW-1185">Reference proteome</keyword>
<dbReference type="EMBL" id="JADGJQ010000001">
    <property type="protein sequence ID" value="KAJ3185657.1"/>
    <property type="molecule type" value="Genomic_DNA"/>
</dbReference>
<gene>
    <name evidence="3" type="ORF">HDU87_000281</name>
</gene>
<feature type="chain" id="PRO_5042281465" evidence="2">
    <location>
        <begin position="21"/>
        <end position="174"/>
    </location>
</feature>
<feature type="region of interest" description="Disordered" evidence="1">
    <location>
        <begin position="150"/>
        <end position="174"/>
    </location>
</feature>
<proteinExistence type="predicted"/>
<evidence type="ECO:0000313" key="3">
    <source>
        <dbReference type="EMBL" id="KAJ3185657.1"/>
    </source>
</evidence>
<evidence type="ECO:0000256" key="2">
    <source>
        <dbReference type="SAM" id="SignalP"/>
    </source>
</evidence>
<feature type="compositionally biased region" description="Polar residues" evidence="1">
    <location>
        <begin position="162"/>
        <end position="174"/>
    </location>
</feature>
<organism evidence="3 4">
    <name type="scientific">Geranomyces variabilis</name>
    <dbReference type="NCBI Taxonomy" id="109894"/>
    <lineage>
        <taxon>Eukaryota</taxon>
        <taxon>Fungi</taxon>
        <taxon>Fungi incertae sedis</taxon>
        <taxon>Chytridiomycota</taxon>
        <taxon>Chytridiomycota incertae sedis</taxon>
        <taxon>Chytridiomycetes</taxon>
        <taxon>Spizellomycetales</taxon>
        <taxon>Powellomycetaceae</taxon>
        <taxon>Geranomyces</taxon>
    </lineage>
</organism>
<evidence type="ECO:0000256" key="1">
    <source>
        <dbReference type="SAM" id="MobiDB-lite"/>
    </source>
</evidence>
<reference evidence="3" key="1">
    <citation type="submission" date="2020-05" db="EMBL/GenBank/DDBJ databases">
        <title>Phylogenomic resolution of chytrid fungi.</title>
        <authorList>
            <person name="Stajich J.E."/>
            <person name="Amses K."/>
            <person name="Simmons R."/>
            <person name="Seto K."/>
            <person name="Myers J."/>
            <person name="Bonds A."/>
            <person name="Quandt C.A."/>
            <person name="Barry K."/>
            <person name="Liu P."/>
            <person name="Grigoriev I."/>
            <person name="Longcore J.E."/>
            <person name="James T.Y."/>
        </authorList>
    </citation>
    <scope>NUCLEOTIDE SEQUENCE</scope>
    <source>
        <strain evidence="3">JEL0379</strain>
    </source>
</reference>
<name>A0AAD5TU86_9FUNG</name>
<evidence type="ECO:0000313" key="4">
    <source>
        <dbReference type="Proteomes" id="UP001212152"/>
    </source>
</evidence>
<protein>
    <submittedName>
        <fullName evidence="3">Uncharacterized protein</fullName>
    </submittedName>
</protein>
<accession>A0AAD5TU86</accession>
<dbReference type="Proteomes" id="UP001212152">
    <property type="component" value="Unassembled WGS sequence"/>
</dbReference>
<keyword evidence="2" id="KW-0732">Signal</keyword>
<comment type="caution">
    <text evidence="3">The sequence shown here is derived from an EMBL/GenBank/DDBJ whole genome shotgun (WGS) entry which is preliminary data.</text>
</comment>